<feature type="compositionally biased region" description="Polar residues" evidence="10">
    <location>
        <begin position="887"/>
        <end position="897"/>
    </location>
</feature>
<dbReference type="GO" id="GO:0031087">
    <property type="term" value="P:deadenylation-independent decapping of nuclear-transcribed mRNA"/>
    <property type="evidence" value="ECO:0007669"/>
    <property type="project" value="InterPro"/>
</dbReference>
<dbReference type="GO" id="GO:0006397">
    <property type="term" value="P:mRNA processing"/>
    <property type="evidence" value="ECO:0007669"/>
    <property type="project" value="UniProtKB-KW"/>
</dbReference>
<evidence type="ECO:0000256" key="8">
    <source>
        <dbReference type="ARBA" id="ARBA00023054"/>
    </source>
</evidence>
<comment type="subcellular location">
    <subcellularLocation>
        <location evidence="1">Cytoplasm</location>
        <location evidence="1">P-body</location>
    </subcellularLocation>
</comment>
<dbReference type="Gene3D" id="2.130.10.10">
    <property type="entry name" value="YVTN repeat-like/Quinoprotein amine dehydrogenase"/>
    <property type="match status" value="1"/>
</dbReference>
<feature type="domain" description="Enhancer of mRNA-decapping protein 4 C-terminal" evidence="12">
    <location>
        <begin position="1235"/>
        <end position="1337"/>
    </location>
</feature>
<dbReference type="InParanoid" id="A0A1D6HIT9"/>
<reference evidence="13" key="1">
    <citation type="submission" date="2015-12" db="EMBL/GenBank/DDBJ databases">
        <title>Update maize B73 reference genome by single molecule sequencing technologies.</title>
        <authorList>
            <consortium name="Maize Genome Sequencing Project"/>
            <person name="Ware D."/>
        </authorList>
    </citation>
    <scope>NUCLEOTIDE SEQUENCE</scope>
    <source>
        <tissue evidence="13">Seedling</tissue>
    </source>
</reference>
<feature type="compositionally biased region" description="Pro residues" evidence="10">
    <location>
        <begin position="46"/>
        <end position="59"/>
    </location>
</feature>
<feature type="compositionally biased region" description="Low complexity" evidence="10">
    <location>
        <begin position="100"/>
        <end position="113"/>
    </location>
</feature>
<evidence type="ECO:0000256" key="9">
    <source>
        <dbReference type="PROSITE-ProRule" id="PRU00221"/>
    </source>
</evidence>
<dbReference type="PROSITE" id="PS50294">
    <property type="entry name" value="WD_REPEATS_REGION"/>
    <property type="match status" value="2"/>
</dbReference>
<dbReference type="FunFam" id="1.10.220.100:FF:000001">
    <property type="entry name" value="Enhancer of mRNA-decapping protein 4"/>
    <property type="match status" value="1"/>
</dbReference>
<feature type="region of interest" description="Disordered" evidence="10">
    <location>
        <begin position="885"/>
        <end position="925"/>
    </location>
</feature>
<dbReference type="EMBL" id="CM000781">
    <property type="protein sequence ID" value="AQK74415.1"/>
    <property type="molecule type" value="Genomic_DNA"/>
</dbReference>
<dbReference type="FunFam" id="2.130.10.10:FF:000232">
    <property type="entry name" value="enhancer of mRNA-decapping protein 4"/>
    <property type="match status" value="1"/>
</dbReference>
<dbReference type="STRING" id="4577.A0A1D6HIT9"/>
<feature type="repeat" description="WD" evidence="9">
    <location>
        <begin position="362"/>
        <end position="395"/>
    </location>
</feature>
<dbReference type="FunCoup" id="A0A1D6HIT9">
    <property type="interactions" value="2693"/>
</dbReference>
<keyword evidence="5 9" id="KW-0853">WD repeat</keyword>
<dbReference type="PANTHER" id="PTHR15598">
    <property type="entry name" value="ENHANCER OF MRNA-DECAPPING PROTEIN 4"/>
    <property type="match status" value="1"/>
</dbReference>
<feature type="region of interest" description="Disordered" evidence="10">
    <location>
        <begin position="595"/>
        <end position="617"/>
    </location>
</feature>
<dbReference type="InterPro" id="IPR044938">
    <property type="entry name" value="EDC4_C_sf"/>
</dbReference>
<dbReference type="SMART" id="SM00320">
    <property type="entry name" value="WD40"/>
    <property type="match status" value="3"/>
</dbReference>
<dbReference type="ExpressionAtlas" id="A0A1D6HIT9">
    <property type="expression patterns" value="baseline and differential"/>
</dbReference>
<evidence type="ECO:0000259" key="12">
    <source>
        <dbReference type="Pfam" id="PF21289"/>
    </source>
</evidence>
<feature type="compositionally biased region" description="Pro residues" evidence="10">
    <location>
        <begin position="87"/>
        <end position="99"/>
    </location>
</feature>
<sequence length="1366" mass="148645">MASPSGNPNPNPNTPFEIGKLFRPPNPMTTATPNPIFPGVAGGPTGSPPPSGPYSYPPVTPPFHRGPYIHYQQDPHAMARPVVSFPMPNPNLNPNPNPNANPNAASPGPNPGARLMQLLGNSGPTQLETAVSMPPPTSEFAQLQQLPAMPSAPPARMLSSTSSKVPRGRLLGTGERAVHDVDSRLPGEAQPPQLEVTPITKYTSDPGLVLGRQIAVNRTYIVYGLKLGNIRVLNINTALRALLRGHTQRVTDMAFFAEDVHRLASASIDGRIYVWRIDEGPDEENKPQITGKIEIAIQIVGEAEAYHPRICWHSHKQEILFVGIGNCVLRIDTTKVGRGKDFTVEDPVKCHLEKLVDGVRLVGKHDGDVTDLSISQWMSTRLASGSKDGSVKIWDDRKQVPLSIFKPHDGQAVYSVAFLTAPERPNHINLITAGLLNREVKIWASTNEDGWLLPSDSETWKCTQTLELVSSLEPRVEEAFFNQVAVLPQASLILLANAKKNAIYAVHVEYGPDPASTRLDYIADFTVAMPILSLTGTHDSQPDSEQVVQVYCVQTMAIQQYGLELPLCLPPTADSTGFGRDPAISRVYEAPLEMAGTESSTGTSFTDSYSVSSLSKPSTVDQSAGNAVAFSYLILSVNSEIVIPRDLSAELDLKPSAPPLAYSEGDGSVPLPSAPPAPKMEAPGSGPAPGGRGIDQSAFDYTTNRNVERDVLKRQDTPMPIRKDILGKDEPRDGHSDVPMLPNPRLMFQVGGNATHLVTPSEIISGTLSSSENNDASKSDGGKSQDVSSRSSQVPEVEPKHIDESKQDQNLGLEAVKETQIVCENMEKTRSSLDQTVEMISERSVTTDKYSVEESQSSSDRPTSDQTGISENVLKKFVEMPEKIDYSSASREQSSSFTKEEKVLHPQTSGQPSPPVSAFNSTESHEPLSSTYLPITVSSYPEVGATQGMLQQLMGRQEDMEKQLSTVVPASIAKEGKRLETSLGRTVEKSIKANIDAFWARLQEENTKREKADRDRMQQFVTLITSSINKDLPSNLEKSLKKEISSLGPVVARAITPIIEKCLTSAVSDSVQKGLGDKLFNQLEKSITGKLEATLARQIQIQFHTSGKQALQDALRTSFESLLVPAFEQACKTMFEQIDGAFQKGMSEHSTAIQHQVESSHSPLALTLKEIINSASSITQSFSSELLDGNRKLLALVTSGNAMAHNTSALQPINGPMGGSQEVEAPLDPMKELGRLISERKFDEAFTMALQRSDVSIVSWLCSQVDLRALCAMVPVPLNQGVLLALLQQLAIDIHNETSRKVQWMTDVAMAINPADQMIAVHVRPIFEQVYNQLAHQRTLPTMTAADGTSIRVIMHVINSVLLSYK</sequence>
<keyword evidence="7" id="KW-0677">Repeat</keyword>
<dbReference type="Pfam" id="PF21289">
    <property type="entry name" value="EDC4_C"/>
    <property type="match status" value="1"/>
</dbReference>
<feature type="compositionally biased region" description="Polar residues" evidence="10">
    <location>
        <begin position="843"/>
        <end position="870"/>
    </location>
</feature>
<comment type="similarity">
    <text evidence="2">Belongs to the WD repeat EDC4 family.</text>
</comment>
<dbReference type="PROSITE" id="PS50082">
    <property type="entry name" value="WD_REPEATS_2"/>
    <property type="match status" value="2"/>
</dbReference>
<keyword evidence="8" id="KW-0175">Coiled coil</keyword>
<evidence type="ECO:0000256" key="1">
    <source>
        <dbReference type="ARBA" id="ARBA00004201"/>
    </source>
</evidence>
<evidence type="ECO:0000256" key="2">
    <source>
        <dbReference type="ARBA" id="ARBA00009639"/>
    </source>
</evidence>
<dbReference type="Pfam" id="PF16529">
    <property type="entry name" value="Ge1_WD40"/>
    <property type="match status" value="2"/>
</dbReference>
<dbReference type="InterPro" id="IPR049404">
    <property type="entry name" value="EDC4_C"/>
</dbReference>
<proteinExistence type="inferred from homology"/>
<protein>
    <submittedName>
        <fullName evidence="13">Enhancer of mRNA-decapping protein 4</fullName>
    </submittedName>
</protein>
<dbReference type="Gene3D" id="1.10.220.100">
    <property type="entry name" value="conserved c-terminal region of ge- 1"/>
    <property type="match status" value="1"/>
</dbReference>
<feature type="compositionally biased region" description="Basic and acidic residues" evidence="10">
    <location>
        <begin position="797"/>
        <end position="807"/>
    </location>
</feature>
<dbReference type="GO" id="GO:0000932">
    <property type="term" value="C:P-body"/>
    <property type="evidence" value="ECO:0007669"/>
    <property type="project" value="UniProtKB-SubCell"/>
</dbReference>
<evidence type="ECO:0000313" key="13">
    <source>
        <dbReference type="EMBL" id="AQK74415.1"/>
    </source>
</evidence>
<feature type="compositionally biased region" description="Polar residues" evidence="10">
    <location>
        <begin position="597"/>
        <end position="617"/>
    </location>
</feature>
<dbReference type="SUPFAM" id="SSF50978">
    <property type="entry name" value="WD40 repeat-like"/>
    <property type="match status" value="1"/>
</dbReference>
<dbReference type="IntAct" id="A0A1D6HIT9">
    <property type="interactions" value="2"/>
</dbReference>
<gene>
    <name evidence="13" type="ORF">ZEAMMB73_Zm00001d017883</name>
</gene>
<feature type="region of interest" description="Disordered" evidence="10">
    <location>
        <begin position="833"/>
        <end position="870"/>
    </location>
</feature>
<feature type="compositionally biased region" description="Basic and acidic residues" evidence="10">
    <location>
        <begin position="706"/>
        <end position="736"/>
    </location>
</feature>
<evidence type="ECO:0000256" key="6">
    <source>
        <dbReference type="ARBA" id="ARBA00022664"/>
    </source>
</evidence>
<dbReference type="EMBL" id="CM000781">
    <property type="protein sequence ID" value="AQK74430.1"/>
    <property type="molecule type" value="Genomic_DNA"/>
</dbReference>
<organism evidence="13">
    <name type="scientific">Zea mays</name>
    <name type="common">Maize</name>
    <dbReference type="NCBI Taxonomy" id="4577"/>
    <lineage>
        <taxon>Eukaryota</taxon>
        <taxon>Viridiplantae</taxon>
        <taxon>Streptophyta</taxon>
        <taxon>Embryophyta</taxon>
        <taxon>Tracheophyta</taxon>
        <taxon>Spermatophyta</taxon>
        <taxon>Magnoliopsida</taxon>
        <taxon>Liliopsida</taxon>
        <taxon>Poales</taxon>
        <taxon>Poaceae</taxon>
        <taxon>PACMAD clade</taxon>
        <taxon>Panicoideae</taxon>
        <taxon>Andropogonodae</taxon>
        <taxon>Andropogoneae</taxon>
        <taxon>Tripsacinae</taxon>
        <taxon>Zea</taxon>
    </lineage>
</organism>
<dbReference type="InterPro" id="IPR045152">
    <property type="entry name" value="EDC4-like"/>
</dbReference>
<feature type="region of interest" description="Disordered" evidence="10">
    <location>
        <begin position="766"/>
        <end position="812"/>
    </location>
</feature>
<evidence type="ECO:0000256" key="5">
    <source>
        <dbReference type="ARBA" id="ARBA00022574"/>
    </source>
</evidence>
<dbReference type="EMBL" id="CM000781">
    <property type="protein sequence ID" value="AQK74423.1"/>
    <property type="molecule type" value="Genomic_DNA"/>
</dbReference>
<name>A0A1D6HIT9_MAIZE</name>
<feature type="region of interest" description="Disordered" evidence="10">
    <location>
        <begin position="1"/>
        <end position="59"/>
    </location>
</feature>
<evidence type="ECO:0000256" key="10">
    <source>
        <dbReference type="SAM" id="MobiDB-lite"/>
    </source>
</evidence>
<feature type="domain" description="Enhancer of mRNA-decapping protein 4 WD40 repeat region" evidence="11">
    <location>
        <begin position="196"/>
        <end position="312"/>
    </location>
</feature>
<dbReference type="PANTHER" id="PTHR15598:SF5">
    <property type="entry name" value="ENHANCER OF MRNA-DECAPPING PROTEIN 4"/>
    <property type="match status" value="1"/>
</dbReference>
<keyword evidence="4" id="KW-0597">Phosphoprotein</keyword>
<feature type="domain" description="Enhancer of mRNA-decapping protein 4 WD40 repeat region" evidence="11">
    <location>
        <begin position="358"/>
        <end position="508"/>
    </location>
</feature>
<dbReference type="InterPro" id="IPR032401">
    <property type="entry name" value="EDC4_WD40"/>
</dbReference>
<keyword evidence="3" id="KW-0963">Cytoplasm</keyword>
<feature type="region of interest" description="Disordered" evidence="10">
    <location>
        <begin position="658"/>
        <end position="741"/>
    </location>
</feature>
<dbReference type="InterPro" id="IPR015943">
    <property type="entry name" value="WD40/YVTN_repeat-like_dom_sf"/>
</dbReference>
<evidence type="ECO:0000256" key="7">
    <source>
        <dbReference type="ARBA" id="ARBA00022737"/>
    </source>
</evidence>
<evidence type="ECO:0000259" key="11">
    <source>
        <dbReference type="Pfam" id="PF16529"/>
    </source>
</evidence>
<feature type="region of interest" description="Disordered" evidence="10">
    <location>
        <begin position="81"/>
        <end position="115"/>
    </location>
</feature>
<dbReference type="InterPro" id="IPR036322">
    <property type="entry name" value="WD40_repeat_dom_sf"/>
</dbReference>
<accession>A0A1D6HIT9</accession>
<evidence type="ECO:0000256" key="4">
    <source>
        <dbReference type="ARBA" id="ARBA00022553"/>
    </source>
</evidence>
<evidence type="ECO:0000256" key="3">
    <source>
        <dbReference type="ARBA" id="ARBA00022490"/>
    </source>
</evidence>
<feature type="repeat" description="WD" evidence="9">
    <location>
        <begin position="243"/>
        <end position="285"/>
    </location>
</feature>
<feature type="compositionally biased region" description="Polar residues" evidence="10">
    <location>
        <begin position="785"/>
        <end position="794"/>
    </location>
</feature>
<keyword evidence="6" id="KW-0507">mRNA processing</keyword>
<dbReference type="InterPro" id="IPR001680">
    <property type="entry name" value="WD40_rpt"/>
</dbReference>